<organism evidence="1">
    <name type="scientific">marine sediment metagenome</name>
    <dbReference type="NCBI Taxonomy" id="412755"/>
    <lineage>
        <taxon>unclassified sequences</taxon>
        <taxon>metagenomes</taxon>
        <taxon>ecological metagenomes</taxon>
    </lineage>
</organism>
<feature type="non-terminal residue" evidence="1">
    <location>
        <position position="21"/>
    </location>
</feature>
<proteinExistence type="predicted"/>
<name>A0A0F9AWB9_9ZZZZ</name>
<gene>
    <name evidence="1" type="ORF">LCGC14_2601510</name>
</gene>
<dbReference type="AlphaFoldDB" id="A0A0F9AWB9"/>
<accession>A0A0F9AWB9</accession>
<protein>
    <submittedName>
        <fullName evidence="1">Uncharacterized protein</fullName>
    </submittedName>
</protein>
<sequence>MIGDRSVNVFYDEVMLGHNPE</sequence>
<evidence type="ECO:0000313" key="1">
    <source>
        <dbReference type="EMBL" id="KKL05892.1"/>
    </source>
</evidence>
<comment type="caution">
    <text evidence="1">The sequence shown here is derived from an EMBL/GenBank/DDBJ whole genome shotgun (WGS) entry which is preliminary data.</text>
</comment>
<dbReference type="EMBL" id="LAZR01043935">
    <property type="protein sequence ID" value="KKL05892.1"/>
    <property type="molecule type" value="Genomic_DNA"/>
</dbReference>
<reference evidence="1" key="1">
    <citation type="journal article" date="2015" name="Nature">
        <title>Complex archaea that bridge the gap between prokaryotes and eukaryotes.</title>
        <authorList>
            <person name="Spang A."/>
            <person name="Saw J.H."/>
            <person name="Jorgensen S.L."/>
            <person name="Zaremba-Niedzwiedzka K."/>
            <person name="Martijn J."/>
            <person name="Lind A.E."/>
            <person name="van Eijk R."/>
            <person name="Schleper C."/>
            <person name="Guy L."/>
            <person name="Ettema T.J."/>
        </authorList>
    </citation>
    <scope>NUCLEOTIDE SEQUENCE</scope>
</reference>